<sequence>MKAIVSERFLEWDKRLGPLGVTCAEITGDTEHDDISVIKHSQIVLTTPEKWDSLTRRWRDHASLMQAVALLLIDEVHMLTEADRGPTLEAVVSRMKTIRSTRPSDTNVSLRFIAVSATIPNVDDVAAWLSDREGPAVARKLEETLRPVKLRRVVLGYDCRENWSEFRFEISLNYKLPSVIATYSSNKPTLVFVATRKSAQTTATTLSQQARLVRNAEHKQCLTTVGNCLRDNKLRG</sequence>
<keyword evidence="2" id="KW-0547">Nucleotide-binding</keyword>
<evidence type="ECO:0000313" key="3">
    <source>
        <dbReference type="Proteomes" id="UP001381693"/>
    </source>
</evidence>
<dbReference type="PANTHER" id="PTHR47835:SF3">
    <property type="entry name" value="HELICASE FOR MEIOSIS 1"/>
    <property type="match status" value="1"/>
</dbReference>
<protein>
    <submittedName>
        <fullName evidence="2">ATP-dependent DNA helicase MER3</fullName>
        <ecNumber evidence="2">3.6.4.12</ecNumber>
    </submittedName>
</protein>
<dbReference type="PANTHER" id="PTHR47835">
    <property type="entry name" value="HFM1, ATP DEPENDENT DNA HELICASE HOMOLOG"/>
    <property type="match status" value="1"/>
</dbReference>
<accession>A0AAN9AHG1</accession>
<evidence type="ECO:0000259" key="1">
    <source>
        <dbReference type="PROSITE" id="PS51192"/>
    </source>
</evidence>
<dbReference type="InterPro" id="IPR052247">
    <property type="entry name" value="Meiotic_Crossover_Helicase"/>
</dbReference>
<organism evidence="2 3">
    <name type="scientific">Halocaridina rubra</name>
    <name type="common">Hawaiian red shrimp</name>
    <dbReference type="NCBI Taxonomy" id="373956"/>
    <lineage>
        <taxon>Eukaryota</taxon>
        <taxon>Metazoa</taxon>
        <taxon>Ecdysozoa</taxon>
        <taxon>Arthropoda</taxon>
        <taxon>Crustacea</taxon>
        <taxon>Multicrustacea</taxon>
        <taxon>Malacostraca</taxon>
        <taxon>Eumalacostraca</taxon>
        <taxon>Eucarida</taxon>
        <taxon>Decapoda</taxon>
        <taxon>Pleocyemata</taxon>
        <taxon>Caridea</taxon>
        <taxon>Atyoidea</taxon>
        <taxon>Atyidae</taxon>
        <taxon>Halocaridina</taxon>
    </lineage>
</organism>
<dbReference type="Gene3D" id="3.40.50.300">
    <property type="entry name" value="P-loop containing nucleotide triphosphate hydrolases"/>
    <property type="match status" value="2"/>
</dbReference>
<dbReference type="GO" id="GO:0005524">
    <property type="term" value="F:ATP binding"/>
    <property type="evidence" value="ECO:0007669"/>
    <property type="project" value="InterPro"/>
</dbReference>
<dbReference type="GO" id="GO:0003676">
    <property type="term" value="F:nucleic acid binding"/>
    <property type="evidence" value="ECO:0007669"/>
    <property type="project" value="InterPro"/>
</dbReference>
<dbReference type="InterPro" id="IPR014001">
    <property type="entry name" value="Helicase_ATP-bd"/>
</dbReference>
<dbReference type="AlphaFoldDB" id="A0AAN9AHG1"/>
<dbReference type="EC" id="3.6.4.12" evidence="2"/>
<keyword evidence="2" id="KW-0347">Helicase</keyword>
<dbReference type="Pfam" id="PF00270">
    <property type="entry name" value="DEAD"/>
    <property type="match status" value="1"/>
</dbReference>
<dbReference type="GO" id="GO:0043138">
    <property type="term" value="F:3'-5' DNA helicase activity"/>
    <property type="evidence" value="ECO:0007669"/>
    <property type="project" value="UniProtKB-EC"/>
</dbReference>
<gene>
    <name evidence="2" type="primary">HFM1_3</name>
    <name evidence="2" type="ORF">SK128_004864</name>
</gene>
<proteinExistence type="predicted"/>
<name>A0AAN9AHG1_HALRR</name>
<keyword evidence="2" id="KW-0067">ATP-binding</keyword>
<dbReference type="GO" id="GO:0016787">
    <property type="term" value="F:hydrolase activity"/>
    <property type="evidence" value="ECO:0007669"/>
    <property type="project" value="UniProtKB-KW"/>
</dbReference>
<dbReference type="PROSITE" id="PS51192">
    <property type="entry name" value="HELICASE_ATP_BIND_1"/>
    <property type="match status" value="1"/>
</dbReference>
<keyword evidence="3" id="KW-1185">Reference proteome</keyword>
<feature type="domain" description="Helicase ATP-binding" evidence="1">
    <location>
        <begin position="1"/>
        <end position="137"/>
    </location>
</feature>
<comment type="caution">
    <text evidence="2">The sequence shown here is derived from an EMBL/GenBank/DDBJ whole genome shotgun (WGS) entry which is preliminary data.</text>
</comment>
<dbReference type="Proteomes" id="UP001381693">
    <property type="component" value="Unassembled WGS sequence"/>
</dbReference>
<evidence type="ECO:0000313" key="2">
    <source>
        <dbReference type="EMBL" id="KAK7086950.1"/>
    </source>
</evidence>
<dbReference type="InterPro" id="IPR011545">
    <property type="entry name" value="DEAD/DEAH_box_helicase_dom"/>
</dbReference>
<dbReference type="InterPro" id="IPR027417">
    <property type="entry name" value="P-loop_NTPase"/>
</dbReference>
<reference evidence="2 3" key="1">
    <citation type="submission" date="2023-11" db="EMBL/GenBank/DDBJ databases">
        <title>Halocaridina rubra genome assembly.</title>
        <authorList>
            <person name="Smith C."/>
        </authorList>
    </citation>
    <scope>NUCLEOTIDE SEQUENCE [LARGE SCALE GENOMIC DNA]</scope>
    <source>
        <strain evidence="2">EP-1</strain>
        <tissue evidence="2">Whole</tissue>
    </source>
</reference>
<dbReference type="EMBL" id="JAXCGZ010000036">
    <property type="protein sequence ID" value="KAK7086950.1"/>
    <property type="molecule type" value="Genomic_DNA"/>
</dbReference>
<dbReference type="SUPFAM" id="SSF52540">
    <property type="entry name" value="P-loop containing nucleoside triphosphate hydrolases"/>
    <property type="match status" value="1"/>
</dbReference>
<keyword evidence="2" id="KW-0378">Hydrolase</keyword>